<reference evidence="12" key="1">
    <citation type="submission" date="2017-02" db="UniProtKB">
        <authorList>
            <consortium name="WormBaseParasite"/>
        </authorList>
    </citation>
    <scope>IDENTIFICATION</scope>
</reference>
<evidence type="ECO:0000259" key="8">
    <source>
        <dbReference type="PROSITE" id="PS50222"/>
    </source>
</evidence>
<dbReference type="PROSITE" id="PS00018">
    <property type="entry name" value="EF_HAND_1"/>
    <property type="match status" value="1"/>
</dbReference>
<evidence type="ECO:0000256" key="5">
    <source>
        <dbReference type="ARBA" id="ARBA00023054"/>
    </source>
</evidence>
<keyword evidence="2" id="KW-0963">Cytoplasm</keyword>
<keyword evidence="3" id="KW-0547">Nucleotide-binding</keyword>
<dbReference type="SMART" id="SM00177">
    <property type="entry name" value="ARF"/>
    <property type="match status" value="1"/>
</dbReference>
<evidence type="ECO:0000313" key="11">
    <source>
        <dbReference type="Proteomes" id="UP000274756"/>
    </source>
</evidence>
<evidence type="ECO:0000256" key="4">
    <source>
        <dbReference type="ARBA" id="ARBA00022837"/>
    </source>
</evidence>
<dbReference type="SMART" id="SM00173">
    <property type="entry name" value="RAS"/>
    <property type="match status" value="1"/>
</dbReference>
<evidence type="ECO:0000256" key="3">
    <source>
        <dbReference type="ARBA" id="ARBA00022741"/>
    </source>
</evidence>
<dbReference type="Pfam" id="PF00071">
    <property type="entry name" value="Ras"/>
    <property type="match status" value="1"/>
</dbReference>
<dbReference type="SUPFAM" id="SSF47473">
    <property type="entry name" value="EF-hand"/>
    <property type="match status" value="1"/>
</dbReference>
<dbReference type="PANTHER" id="PTHR47977">
    <property type="entry name" value="RAS-RELATED PROTEIN RAB"/>
    <property type="match status" value="1"/>
</dbReference>
<dbReference type="WBParaSite" id="DME_0000331601-mRNA-1">
    <property type="protein sequence ID" value="DME_0000331601-mRNA-1"/>
    <property type="gene ID" value="DME_0000331601"/>
</dbReference>
<evidence type="ECO:0000256" key="6">
    <source>
        <dbReference type="ARBA" id="ARBA00023134"/>
    </source>
</evidence>
<dbReference type="SMART" id="SM00175">
    <property type="entry name" value="RAB"/>
    <property type="match status" value="1"/>
</dbReference>
<dbReference type="FunFam" id="3.40.50.300:FF:001348">
    <property type="entry name" value="Ras and EF-hand domain-containing protein"/>
    <property type="match status" value="1"/>
</dbReference>
<dbReference type="PROSITE" id="PS51421">
    <property type="entry name" value="RAS"/>
    <property type="match status" value="1"/>
</dbReference>
<dbReference type="InterPro" id="IPR011992">
    <property type="entry name" value="EF-hand-dom_pair"/>
</dbReference>
<dbReference type="PROSITE" id="PS50222">
    <property type="entry name" value="EF_HAND_2"/>
    <property type="match status" value="1"/>
</dbReference>
<dbReference type="PRINTS" id="PR00449">
    <property type="entry name" value="RASTRNSFRMNG"/>
</dbReference>
<dbReference type="InterPro" id="IPR027417">
    <property type="entry name" value="P-loop_NTPase"/>
</dbReference>
<dbReference type="PROSITE" id="PS51420">
    <property type="entry name" value="RHO"/>
    <property type="match status" value="1"/>
</dbReference>
<comment type="subcellular location">
    <subcellularLocation>
        <location evidence="1">Cytoplasm</location>
    </subcellularLocation>
</comment>
<dbReference type="GO" id="GO:0005737">
    <property type="term" value="C:cytoplasm"/>
    <property type="evidence" value="ECO:0007669"/>
    <property type="project" value="UniProtKB-SubCell"/>
</dbReference>
<dbReference type="GO" id="GO:0005525">
    <property type="term" value="F:GTP binding"/>
    <property type="evidence" value="ECO:0007669"/>
    <property type="project" value="UniProtKB-KW"/>
</dbReference>
<evidence type="ECO:0000313" key="10">
    <source>
        <dbReference type="Proteomes" id="UP000038040"/>
    </source>
</evidence>
<evidence type="ECO:0000256" key="2">
    <source>
        <dbReference type="ARBA" id="ARBA00022490"/>
    </source>
</evidence>
<evidence type="ECO:0000256" key="1">
    <source>
        <dbReference type="ARBA" id="ARBA00004496"/>
    </source>
</evidence>
<accession>A0A0N4U8F0</accession>
<dbReference type="Proteomes" id="UP000038040">
    <property type="component" value="Unplaced"/>
</dbReference>
<dbReference type="SMART" id="SM00174">
    <property type="entry name" value="RHO"/>
    <property type="match status" value="1"/>
</dbReference>
<evidence type="ECO:0000313" key="9">
    <source>
        <dbReference type="EMBL" id="VDN57502.1"/>
    </source>
</evidence>
<dbReference type="InterPro" id="IPR005225">
    <property type="entry name" value="Small_GTP-bd"/>
</dbReference>
<dbReference type="Pfam" id="PF13499">
    <property type="entry name" value="EF-hand_7"/>
    <property type="match status" value="1"/>
</dbReference>
<organism evidence="10 12">
    <name type="scientific">Dracunculus medinensis</name>
    <name type="common">Guinea worm</name>
    <dbReference type="NCBI Taxonomy" id="318479"/>
    <lineage>
        <taxon>Eukaryota</taxon>
        <taxon>Metazoa</taxon>
        <taxon>Ecdysozoa</taxon>
        <taxon>Nematoda</taxon>
        <taxon>Chromadorea</taxon>
        <taxon>Rhabditida</taxon>
        <taxon>Spirurina</taxon>
        <taxon>Dracunculoidea</taxon>
        <taxon>Dracunculidae</taxon>
        <taxon>Dracunculus</taxon>
    </lineage>
</organism>
<dbReference type="CDD" id="cd00154">
    <property type="entry name" value="Rab"/>
    <property type="match status" value="1"/>
</dbReference>
<keyword evidence="11" id="KW-1185">Reference proteome</keyword>
<dbReference type="EMBL" id="UYYG01001160">
    <property type="protein sequence ID" value="VDN57502.1"/>
    <property type="molecule type" value="Genomic_DNA"/>
</dbReference>
<gene>
    <name evidence="9" type="ORF">DME_LOCUS7475</name>
</gene>
<dbReference type="Proteomes" id="UP000274756">
    <property type="component" value="Unassembled WGS sequence"/>
</dbReference>
<sequence>MDPIMIETERMFELCDQENKGYLTPDNLKAVCPQLDDQDIQFIFSSLDTDGSGRIEREEFLGGFQSVLCKGENADCALFQNRKLMDFLSVQIYSTRLLGLPGMMRRASIVETNCQRNDNSSNIKLLDEIISASESEDTSRRRKKPNEDVFNSDPEALKFDLSLPCQDDLLQLYEQIQLCGTPELLHRFEKVVGSFCKEVKEQKEENKRLQNIFTSERESYNRRMQEVENEIDQQIAYTERKVREEEAKKLAQEKEEMRLRMENELEELKQNIARMEKFEKMLKKESEKEGQTTQLREKLNALAMENQSLKSNLADSHLELAVIKSELASVKADYETKKEEMLSDSEVMMQTAKKTENLQRQLQLLYDANKKLHDTNDSLREALEQRAFAFRQLDLAFDEANGPPERTFRVVMCGDASVGKSSIVMRIVKGIFCTNLPSTLGVDFHIKTARIDEKNVAIQLWDTAGQERFRSLCKSYFRRADGAILVYDCMNEQSFLRVREWIDTIKESTPRIIPIMVCANKIDLRDNKTGANERRNHVSTEDGSATAAAMGVLFTECSALNGANIDEALLYLTRELMATEDVEIKGTSVILSRKLPKSSCCSRR</sequence>
<dbReference type="AlphaFoldDB" id="A0A0N4U8F0"/>
<dbReference type="OrthoDB" id="9989112at2759"/>
<dbReference type="SUPFAM" id="SSF52540">
    <property type="entry name" value="P-loop containing nucleoside triphosphate hydrolases"/>
    <property type="match status" value="1"/>
</dbReference>
<keyword evidence="4" id="KW-0106">Calcium</keyword>
<dbReference type="SMART" id="SM00054">
    <property type="entry name" value="EFh"/>
    <property type="match status" value="2"/>
</dbReference>
<dbReference type="NCBIfam" id="TIGR00231">
    <property type="entry name" value="small_GTP"/>
    <property type="match status" value="1"/>
</dbReference>
<evidence type="ECO:0000256" key="7">
    <source>
        <dbReference type="SAM" id="Coils"/>
    </source>
</evidence>
<dbReference type="InterPro" id="IPR018247">
    <property type="entry name" value="EF_Hand_1_Ca_BS"/>
</dbReference>
<evidence type="ECO:0000313" key="12">
    <source>
        <dbReference type="WBParaSite" id="DME_0000331601-mRNA-1"/>
    </source>
</evidence>
<dbReference type="STRING" id="318479.A0A0N4U8F0"/>
<dbReference type="PROSITE" id="PS51419">
    <property type="entry name" value="RAB"/>
    <property type="match status" value="1"/>
</dbReference>
<dbReference type="InterPro" id="IPR001806">
    <property type="entry name" value="Small_GTPase"/>
</dbReference>
<reference evidence="9 11" key="2">
    <citation type="submission" date="2018-11" db="EMBL/GenBank/DDBJ databases">
        <authorList>
            <consortium name="Pathogen Informatics"/>
        </authorList>
    </citation>
    <scope>NUCLEOTIDE SEQUENCE [LARGE SCALE GENOMIC DNA]</scope>
</reference>
<protein>
    <submittedName>
        <fullName evidence="12">EF-hand domain-containing protein</fullName>
    </submittedName>
</protein>
<dbReference type="GO" id="GO:0005509">
    <property type="term" value="F:calcium ion binding"/>
    <property type="evidence" value="ECO:0007669"/>
    <property type="project" value="InterPro"/>
</dbReference>
<dbReference type="PROSITE" id="PS51417">
    <property type="entry name" value="ARF"/>
    <property type="match status" value="1"/>
</dbReference>
<dbReference type="CDD" id="cd00051">
    <property type="entry name" value="EFh"/>
    <property type="match status" value="1"/>
</dbReference>
<dbReference type="SMART" id="SM00176">
    <property type="entry name" value="RAN"/>
    <property type="match status" value="1"/>
</dbReference>
<keyword evidence="6" id="KW-0342">GTP-binding</keyword>
<proteinExistence type="predicted"/>
<dbReference type="InterPro" id="IPR050227">
    <property type="entry name" value="Rab"/>
</dbReference>
<dbReference type="Gene3D" id="1.10.238.10">
    <property type="entry name" value="EF-hand"/>
    <property type="match status" value="1"/>
</dbReference>
<feature type="coiled-coil region" evidence="7">
    <location>
        <begin position="210"/>
        <end position="340"/>
    </location>
</feature>
<feature type="domain" description="EF-hand" evidence="8">
    <location>
        <begin position="35"/>
        <end position="70"/>
    </location>
</feature>
<keyword evidence="5 7" id="KW-0175">Coiled coil</keyword>
<dbReference type="InterPro" id="IPR002048">
    <property type="entry name" value="EF_hand_dom"/>
</dbReference>
<name>A0A0N4U8F0_DRAME</name>
<dbReference type="Gene3D" id="3.40.50.300">
    <property type="entry name" value="P-loop containing nucleotide triphosphate hydrolases"/>
    <property type="match status" value="1"/>
</dbReference>
<dbReference type="GO" id="GO:0003924">
    <property type="term" value="F:GTPase activity"/>
    <property type="evidence" value="ECO:0007669"/>
    <property type="project" value="InterPro"/>
</dbReference>